<dbReference type="InterPro" id="IPR029063">
    <property type="entry name" value="SAM-dependent_MTases_sf"/>
</dbReference>
<dbReference type="EMBL" id="CP062804">
    <property type="protein sequence ID" value="QOT81392.1"/>
    <property type="molecule type" value="Genomic_DNA"/>
</dbReference>
<dbReference type="Proteomes" id="UP000397656">
    <property type="component" value="Chromosome 2"/>
</dbReference>
<evidence type="ECO:0000256" key="1">
    <source>
        <dbReference type="ARBA" id="ARBA00023115"/>
    </source>
</evidence>
<protein>
    <submittedName>
        <fullName evidence="2">Fused MFS/spermidine synthase</fullName>
    </submittedName>
</protein>
<dbReference type="Gene3D" id="3.40.50.150">
    <property type="entry name" value="Vaccinia Virus protein VP39"/>
    <property type="match status" value="1"/>
</dbReference>
<organism evidence="2 3">
    <name type="scientific">Cupriavidus basilensis</name>
    <dbReference type="NCBI Taxonomy" id="68895"/>
    <lineage>
        <taxon>Bacteria</taxon>
        <taxon>Pseudomonadati</taxon>
        <taxon>Pseudomonadota</taxon>
        <taxon>Betaproteobacteria</taxon>
        <taxon>Burkholderiales</taxon>
        <taxon>Burkholderiaceae</taxon>
        <taxon>Cupriavidus</taxon>
    </lineage>
</organism>
<dbReference type="Gene3D" id="1.20.1250.20">
    <property type="entry name" value="MFS general substrate transporter like domains"/>
    <property type="match status" value="1"/>
</dbReference>
<evidence type="ECO:0000313" key="2">
    <source>
        <dbReference type="EMBL" id="QOT81392.1"/>
    </source>
</evidence>
<dbReference type="AlphaFoldDB" id="A0A643FX49"/>
<dbReference type="InterPro" id="IPR036259">
    <property type="entry name" value="MFS_trans_sf"/>
</dbReference>
<dbReference type="GO" id="GO:0006596">
    <property type="term" value="P:polyamine biosynthetic process"/>
    <property type="evidence" value="ECO:0007669"/>
    <property type="project" value="UniProtKB-KW"/>
</dbReference>
<dbReference type="PANTHER" id="PTHR43317">
    <property type="entry name" value="THERMOSPERMINE SYNTHASE ACAULIS5"/>
    <property type="match status" value="1"/>
</dbReference>
<gene>
    <name evidence="2" type="ORF">F7R26_029155</name>
</gene>
<accession>A0A643FX49</accession>
<dbReference type="SUPFAM" id="SSF103473">
    <property type="entry name" value="MFS general substrate transporter"/>
    <property type="match status" value="1"/>
</dbReference>
<proteinExistence type="predicted"/>
<evidence type="ECO:0000313" key="3">
    <source>
        <dbReference type="Proteomes" id="UP000397656"/>
    </source>
</evidence>
<dbReference type="SUPFAM" id="SSF53335">
    <property type="entry name" value="S-adenosyl-L-methionine-dependent methyltransferases"/>
    <property type="match status" value="1"/>
</dbReference>
<reference evidence="2 3" key="1">
    <citation type="submission" date="2020-10" db="EMBL/GenBank/DDBJ databases">
        <title>Complete genome sequence of Cupriavidus basilensis CCUG 49340T.</title>
        <authorList>
            <person name="Salva-Serra F."/>
            <person name="Donoso R.A."/>
            <person name="Cho K.H."/>
            <person name="Yoo J.A."/>
            <person name="Lee K."/>
            <person name="Yoon S.-H."/>
            <person name="Perez-Pantoja D."/>
            <person name="Moore E.R.B."/>
        </authorList>
    </citation>
    <scope>NUCLEOTIDE SEQUENCE [LARGE SCALE GENOMIC DNA]</scope>
    <source>
        <strain evidence="3">CCUG 49340</strain>
    </source>
</reference>
<name>A0A643FX49_9BURK</name>
<sequence length="821" mass="85346">MGALLFASGACALVYQVLWIKQVALIVGVDVYAVTTGVSAFFLGLACGGWVLGRLADRVARPLLFYAALELGIAVLGLGATLGLAQAAPWFVAIESGAGLLAWCLPFALIGVPALLMGGTLPALMSACAPSAAKIARAGGGLYAANTLGAMAGALLTTFILIPSFGVRGAAMAAALVNVALAAAAFALGRASAPRAIVPAAAAPVAATAAPQARARLAVGLYAVAGGIALGYEVVWSQTIVQFMSTRSFAFTIVLATYLGGLVVGSAIYARFADRVRDPWGVFGVLVGLAGLVALLQVAGLGNWLGQWQVSLAGVVMDVTGSELAAMCARFALAGLCVVFAPTVLLGAAFPAALRLCAEPGHIGRDMGVVLALNTVGGIAGTFLTGFVLVPVLGLVHALGILAAAAATVGTVAALRGPGVRPAMCAAALGIGVCVAVAGVLTPPDRLARLLAEAKDGTLVSYEESPGGTVAVIEQGRPGASFRRLYISGVSNSGDAIGSLRYMRLQALLPLLVHTREPHSALVVALGTGITAGALTQYPGLERRVTAELLPAVVRAVPEFRGNYDVSRNPRSDIRVRDGRHELLRSAERYDLITLEPPPPSAAGVVNLYSRDFYALARSRLQPGGLFAQWLPIATQNDEDTRALVRSFLDAFPHASLWTTEVHEMLLVGSDAPLELDAARIQARFNQPTVAGALREVGINSPAALLATWVTGREGLERYAAGAPAVTDDRPLIEYAGWVRRDEITRVLPALLDLYAAPPLRGADPALLGDIAQERGRLMHFYAASLAAYAGDRQRWQAEIGQAMQGGQANQYFRRMLGMRH</sequence>
<keyword evidence="1" id="KW-0620">Polyamine biosynthesis</keyword>
<dbReference type="PANTHER" id="PTHR43317:SF1">
    <property type="entry name" value="THERMOSPERMINE SYNTHASE ACAULIS5"/>
    <property type="match status" value="1"/>
</dbReference>
<dbReference type="NCBIfam" id="NF037959">
    <property type="entry name" value="MFS_SpdSyn"/>
    <property type="match status" value="1"/>
</dbReference>